<dbReference type="RefSeq" id="WP_117807970.1">
    <property type="nucleotide sequence ID" value="NZ_JACOOX010000001.1"/>
</dbReference>
<evidence type="ECO:0000259" key="2">
    <source>
        <dbReference type="SMART" id="SM00060"/>
    </source>
</evidence>
<feature type="signal peptide" evidence="1">
    <location>
        <begin position="1"/>
        <end position="30"/>
    </location>
</feature>
<organism evidence="3 4">
    <name type="scientific">Coprococcus hominis</name>
    <name type="common">ex Liu et al. 2022</name>
    <dbReference type="NCBI Taxonomy" id="2763039"/>
    <lineage>
        <taxon>Bacteria</taxon>
        <taxon>Bacillati</taxon>
        <taxon>Bacillota</taxon>
        <taxon>Clostridia</taxon>
        <taxon>Lachnospirales</taxon>
        <taxon>Lachnospiraceae</taxon>
        <taxon>Coprococcus</taxon>
    </lineage>
</organism>
<feature type="domain" description="Fibronectin type-III" evidence="2">
    <location>
        <begin position="136"/>
        <end position="212"/>
    </location>
</feature>
<dbReference type="EMBL" id="JACOOX010000001">
    <property type="protein sequence ID" value="MBC5661456.1"/>
    <property type="molecule type" value="Genomic_DNA"/>
</dbReference>
<dbReference type="SMART" id="SM00060">
    <property type="entry name" value="FN3"/>
    <property type="match status" value="3"/>
</dbReference>
<gene>
    <name evidence="3" type="ORF">H8S09_00875</name>
</gene>
<feature type="domain" description="Fibronectin type-III" evidence="2">
    <location>
        <begin position="31"/>
        <end position="112"/>
    </location>
</feature>
<dbReference type="CDD" id="cd00063">
    <property type="entry name" value="FN3"/>
    <property type="match status" value="1"/>
</dbReference>
<dbReference type="AlphaFoldDB" id="A0A8I0AIA7"/>
<reference evidence="3 4" key="1">
    <citation type="submission" date="2020-08" db="EMBL/GenBank/DDBJ databases">
        <title>Genome public.</title>
        <authorList>
            <person name="Liu C."/>
            <person name="Sun Q."/>
        </authorList>
    </citation>
    <scope>NUCLEOTIDE SEQUENCE [LARGE SCALE GENOMIC DNA]</scope>
    <source>
        <strain evidence="3 4">NSJ-10</strain>
    </source>
</reference>
<name>A0A8I0AIA7_9FIRM</name>
<feature type="chain" id="PRO_5034203678" evidence="1">
    <location>
        <begin position="31"/>
        <end position="436"/>
    </location>
</feature>
<keyword evidence="1" id="KW-0732">Signal</keyword>
<dbReference type="InterPro" id="IPR036116">
    <property type="entry name" value="FN3_sf"/>
</dbReference>
<dbReference type="SUPFAM" id="SSF49265">
    <property type="entry name" value="Fibronectin type III"/>
    <property type="match status" value="2"/>
</dbReference>
<evidence type="ECO:0000313" key="4">
    <source>
        <dbReference type="Proteomes" id="UP000615234"/>
    </source>
</evidence>
<keyword evidence="4" id="KW-1185">Reference proteome</keyword>
<evidence type="ECO:0000256" key="1">
    <source>
        <dbReference type="SAM" id="SignalP"/>
    </source>
</evidence>
<feature type="domain" description="Fibronectin type-III" evidence="2">
    <location>
        <begin position="334"/>
        <end position="418"/>
    </location>
</feature>
<dbReference type="Gene3D" id="2.60.40.10">
    <property type="entry name" value="Immunoglobulins"/>
    <property type="match status" value="2"/>
</dbReference>
<dbReference type="InterPro" id="IPR003961">
    <property type="entry name" value="FN3_dom"/>
</dbReference>
<evidence type="ECO:0000313" key="3">
    <source>
        <dbReference type="EMBL" id="MBC5661456.1"/>
    </source>
</evidence>
<sequence>MEKKRVFSKSLLLLAITSIMLFAMSITSMAATNVTNIRQTEVGQNRAKIEFNGADGAKGYYIYYSSNNGAKWKRVDDDIYPDSYKPEYTYTGLSVGCTYKVKAVPVYETYVSGTGYVYNAKENLAATGEIVTAPSSDALGTVKQIGATYNSVTIQWSPSYGTTKYVIYRDNNMTNGVKVAEVKGSQTSVKLKAEAGTQSTYYVYPVRVSSTGYEAIYSYNYESISGVKTAPKAPVKVASLAYHNISWDKYSRTKVTVGWDRNDNNEFYEQGYRIAVYSVDGKKKLKTYNITNSYTRSKTFSLKAIKNKGFRVKVSSYVVVNGKKCYSKWSKTKVVIPQANVKLTRKSKTSVKLSWKKVSNATGYTIYACKNAGSFTSNKKWYKVAKVGKKTTSYTVKKLKTGNYAGFYVIPTVKIGKKSYKADATWYMSMYMSKYY</sequence>
<comment type="caution">
    <text evidence="3">The sequence shown here is derived from an EMBL/GenBank/DDBJ whole genome shotgun (WGS) entry which is preliminary data.</text>
</comment>
<dbReference type="Proteomes" id="UP000615234">
    <property type="component" value="Unassembled WGS sequence"/>
</dbReference>
<dbReference type="InterPro" id="IPR013783">
    <property type="entry name" value="Ig-like_fold"/>
</dbReference>
<protein>
    <submittedName>
        <fullName evidence="3">Fibronectin type III domain-containing protein</fullName>
    </submittedName>
</protein>
<accession>A0A8I0AIA7</accession>
<proteinExistence type="predicted"/>